<dbReference type="GO" id="GO:0006635">
    <property type="term" value="P:fatty acid beta-oxidation"/>
    <property type="evidence" value="ECO:0007669"/>
    <property type="project" value="TreeGrafter"/>
</dbReference>
<reference evidence="3 4" key="1">
    <citation type="submission" date="2020-08" db="EMBL/GenBank/DDBJ databases">
        <title>Genomic Encyclopedia of Type Strains, Phase IV (KMG-IV): sequencing the most valuable type-strain genomes for metagenomic binning, comparative biology and taxonomic classification.</title>
        <authorList>
            <person name="Goeker M."/>
        </authorList>
    </citation>
    <scope>NUCLEOTIDE SEQUENCE [LARGE SCALE GENOMIC DNA]</scope>
    <source>
        <strain evidence="3 4">DSM 11099</strain>
    </source>
</reference>
<dbReference type="Gene3D" id="3.90.226.10">
    <property type="entry name" value="2-enoyl-CoA Hydratase, Chain A, domain 1"/>
    <property type="match status" value="1"/>
</dbReference>
<comment type="caution">
    <text evidence="3">The sequence shown here is derived from an EMBL/GenBank/DDBJ whole genome shotgun (WGS) entry which is preliminary data.</text>
</comment>
<dbReference type="PANTHER" id="PTHR11941">
    <property type="entry name" value="ENOYL-COA HYDRATASE-RELATED"/>
    <property type="match status" value="1"/>
</dbReference>
<dbReference type="Gene3D" id="1.10.12.10">
    <property type="entry name" value="Lyase 2-enoyl-coa Hydratase, Chain A, domain 2"/>
    <property type="match status" value="1"/>
</dbReference>
<dbReference type="PANTHER" id="PTHR11941:SF54">
    <property type="entry name" value="ENOYL-COA HYDRATASE, MITOCHONDRIAL"/>
    <property type="match status" value="1"/>
</dbReference>
<dbReference type="EC" id="4.2.1.17" evidence="3"/>
<dbReference type="CDD" id="cd06558">
    <property type="entry name" value="crotonase-like"/>
    <property type="match status" value="1"/>
</dbReference>
<organism evidence="3 4">
    <name type="scientific">Aquamicrobium lusatiense</name>
    <dbReference type="NCBI Taxonomy" id="89772"/>
    <lineage>
        <taxon>Bacteria</taxon>
        <taxon>Pseudomonadati</taxon>
        <taxon>Pseudomonadota</taxon>
        <taxon>Alphaproteobacteria</taxon>
        <taxon>Hyphomicrobiales</taxon>
        <taxon>Phyllobacteriaceae</taxon>
        <taxon>Aquamicrobium</taxon>
    </lineage>
</organism>
<accession>A0A7W9S6D5</accession>
<protein>
    <submittedName>
        <fullName evidence="3">Enoyl-CoA hydratase</fullName>
        <ecNumber evidence="3">4.2.1.17</ecNumber>
    </submittedName>
</protein>
<dbReference type="RefSeq" id="WP_183832035.1">
    <property type="nucleotide sequence ID" value="NZ_JACHEU010000003.1"/>
</dbReference>
<dbReference type="Proteomes" id="UP000533306">
    <property type="component" value="Unassembled WGS sequence"/>
</dbReference>
<comment type="similarity">
    <text evidence="1">Belongs to the enoyl-CoA hydratase/isomerase family.</text>
</comment>
<dbReference type="AlphaFoldDB" id="A0A7W9S6D5"/>
<keyword evidence="2 3" id="KW-0456">Lyase</keyword>
<sequence>MSTEQKTACVRLEIEDAVAIVTFDRPEKLNALDMGVLAELDGILDRIENDNAIRAVIFTGEGRAFVAGGDIADLGSRDALAHYNEFAETIHRTLRRIEMLDKPTIGAINGFALGGGTELLLTFDLRLLSDKARLGLPEINLGLFPGAGGTQRILRQVPSCRAREIMYLGEMIAPDEAVRIGLANRVVPHDQLMEEARAMAAKLAAKSPLILKLLKRTLIDGADMPLSAALRHEQAVIGLVLDSHDAHEGCAAFIEKRQADFRGE</sequence>
<dbReference type="InterPro" id="IPR029045">
    <property type="entry name" value="ClpP/crotonase-like_dom_sf"/>
</dbReference>
<keyword evidence="4" id="KW-1185">Reference proteome</keyword>
<proteinExistence type="inferred from homology"/>
<dbReference type="FunFam" id="3.90.226.10:FF:000009">
    <property type="entry name" value="Carnitinyl-CoA dehydratase"/>
    <property type="match status" value="1"/>
</dbReference>
<evidence type="ECO:0000313" key="4">
    <source>
        <dbReference type="Proteomes" id="UP000533306"/>
    </source>
</evidence>
<evidence type="ECO:0000256" key="2">
    <source>
        <dbReference type="ARBA" id="ARBA00023239"/>
    </source>
</evidence>
<evidence type="ECO:0000256" key="1">
    <source>
        <dbReference type="ARBA" id="ARBA00005254"/>
    </source>
</evidence>
<evidence type="ECO:0000313" key="3">
    <source>
        <dbReference type="EMBL" id="MBB6013843.1"/>
    </source>
</evidence>
<dbReference type="EMBL" id="JACHEU010000003">
    <property type="protein sequence ID" value="MBB6013843.1"/>
    <property type="molecule type" value="Genomic_DNA"/>
</dbReference>
<dbReference type="InterPro" id="IPR001753">
    <property type="entry name" value="Enoyl-CoA_hydra/iso"/>
</dbReference>
<dbReference type="SUPFAM" id="SSF52096">
    <property type="entry name" value="ClpP/crotonase"/>
    <property type="match status" value="1"/>
</dbReference>
<gene>
    <name evidence="3" type="ORF">HNR59_003237</name>
</gene>
<dbReference type="GO" id="GO:0004300">
    <property type="term" value="F:enoyl-CoA hydratase activity"/>
    <property type="evidence" value="ECO:0007669"/>
    <property type="project" value="UniProtKB-EC"/>
</dbReference>
<dbReference type="InterPro" id="IPR014748">
    <property type="entry name" value="Enoyl-CoA_hydra_C"/>
</dbReference>
<name>A0A7W9S6D5_9HYPH</name>
<dbReference type="Pfam" id="PF00378">
    <property type="entry name" value="ECH_1"/>
    <property type="match status" value="1"/>
</dbReference>